<dbReference type="RefSeq" id="WP_095279548.1">
    <property type="nucleotide sequence ID" value="NZ_MNLB01000004.1"/>
</dbReference>
<dbReference type="EMBL" id="MNLB01000004">
    <property type="protein sequence ID" value="PAC73583.1"/>
    <property type="molecule type" value="Genomic_DNA"/>
</dbReference>
<organism evidence="2 3">
    <name type="scientific">Bifidobacterium pseudocatenulatum</name>
    <dbReference type="NCBI Taxonomy" id="28026"/>
    <lineage>
        <taxon>Bacteria</taxon>
        <taxon>Bacillati</taxon>
        <taxon>Actinomycetota</taxon>
        <taxon>Actinomycetes</taxon>
        <taxon>Bifidobacteriales</taxon>
        <taxon>Bifidobacteriaceae</taxon>
        <taxon>Bifidobacterium</taxon>
    </lineage>
</organism>
<proteinExistence type="predicted"/>
<dbReference type="PROSITE" id="PS51257">
    <property type="entry name" value="PROKAR_LIPOPROTEIN"/>
    <property type="match status" value="1"/>
</dbReference>
<feature type="chain" id="PRO_5038950228" evidence="1">
    <location>
        <begin position="27"/>
        <end position="67"/>
    </location>
</feature>
<evidence type="ECO:0000313" key="3">
    <source>
        <dbReference type="Proteomes" id="UP000216789"/>
    </source>
</evidence>
<keyword evidence="1" id="KW-0732">Signal</keyword>
<protein>
    <submittedName>
        <fullName evidence="2">Uncharacterized protein</fullName>
    </submittedName>
</protein>
<comment type="caution">
    <text evidence="2">The sequence shown here is derived from an EMBL/GenBank/DDBJ whole genome shotgun (WGS) entry which is preliminary data.</text>
</comment>
<gene>
    <name evidence="2" type="ORF">BPS1E_0975</name>
</gene>
<dbReference type="AlphaFoldDB" id="A0A267WLU1"/>
<dbReference type="Proteomes" id="UP000216789">
    <property type="component" value="Unassembled WGS sequence"/>
</dbReference>
<sequence>MRRKVSVVAICCVLALLSGCSPEDHESDEDIFSTQVVCISGQSFALAWIPTSIGNFQMEPLGKACQQ</sequence>
<accession>A0A267WLU1</accession>
<feature type="signal peptide" evidence="1">
    <location>
        <begin position="1"/>
        <end position="26"/>
    </location>
</feature>
<evidence type="ECO:0000313" key="2">
    <source>
        <dbReference type="EMBL" id="PAC73583.1"/>
    </source>
</evidence>
<reference evidence="2 3" key="1">
    <citation type="journal article" date="2017" name="ISME J.">
        <title>Unveiling bifidobacterial biogeography across the mammalian branch of the tree of life.</title>
        <authorList>
            <person name="Milani C."/>
            <person name="Mangifesta M."/>
            <person name="Mancabelli L."/>
            <person name="Lugli G.A."/>
            <person name="James K."/>
            <person name="Duranti S."/>
            <person name="Turroni F."/>
            <person name="Ferrario C."/>
            <person name="Ossiprandi M.C."/>
            <person name="van Sinderen D."/>
            <person name="Ventura M."/>
        </authorList>
    </citation>
    <scope>NUCLEOTIDE SEQUENCE [LARGE SCALE GENOMIC DNA]</scope>
    <source>
        <strain evidence="2 3">1E</strain>
    </source>
</reference>
<evidence type="ECO:0000256" key="1">
    <source>
        <dbReference type="SAM" id="SignalP"/>
    </source>
</evidence>
<name>A0A267WLU1_BIFPS</name>